<reference evidence="4" key="1">
    <citation type="submission" date="2020-02" db="EMBL/GenBank/DDBJ databases">
        <title>Genomic and physiological characterization of two novel Nitrospinaceae genera.</title>
        <authorList>
            <person name="Mueller A.J."/>
            <person name="Jung M.-Y."/>
            <person name="Strachan C.R."/>
            <person name="Herbold C.W."/>
            <person name="Kirkegaard R.H."/>
            <person name="Daims H."/>
        </authorList>
    </citation>
    <scope>NUCLEOTIDE SEQUENCE [LARGE SCALE GENOMIC DNA]</scope>
</reference>
<organism evidence="3 4">
    <name type="scientific">Candidatus Nitrohelix vancouverensis</name>
    <dbReference type="NCBI Taxonomy" id="2705534"/>
    <lineage>
        <taxon>Bacteria</taxon>
        <taxon>Pseudomonadati</taxon>
        <taxon>Nitrospinota/Tectimicrobiota group</taxon>
        <taxon>Nitrospinota</taxon>
        <taxon>Nitrospinia</taxon>
        <taxon>Nitrospinales</taxon>
        <taxon>Nitrospinaceae</taxon>
        <taxon>Candidatus Nitrohelix</taxon>
    </lineage>
</organism>
<proteinExistence type="predicted"/>
<dbReference type="PROSITE" id="PS51257">
    <property type="entry name" value="PROKAR_LIPOPROTEIN"/>
    <property type="match status" value="1"/>
</dbReference>
<evidence type="ECO:0000313" key="4">
    <source>
        <dbReference type="Proteomes" id="UP000594464"/>
    </source>
</evidence>
<dbReference type="Proteomes" id="UP000594464">
    <property type="component" value="Chromosome"/>
</dbReference>
<keyword evidence="2" id="KW-0732">Signal</keyword>
<feature type="region of interest" description="Disordered" evidence="1">
    <location>
        <begin position="31"/>
        <end position="55"/>
    </location>
</feature>
<evidence type="ECO:0000313" key="3">
    <source>
        <dbReference type="EMBL" id="QPJ64405.1"/>
    </source>
</evidence>
<dbReference type="EMBL" id="CP048620">
    <property type="protein sequence ID" value="QPJ64405.1"/>
    <property type="molecule type" value="Genomic_DNA"/>
</dbReference>
<sequence>MRLSVLIVAAFVFSGLGACAPVSEQMSESQPLGSLELLSPDSGSVGEVSPAEPELATDRRVGRTIELPKLSISKDKIEQAGFIQDEKNWGGSIVKILNGNLLATENQVVYINEGLDKGVKTGDQFDVFTQERVIYDPYNAPDDSEPAIDISSFDYWGQKRNSEGRELGQASDMLFQGEKRALGVMVKILGQLEVIEAMDNYSRALITRSYGDIEVGDLIQPYEAMNISEIVAGSEPKSIEGNIVALKEERTSAIMGDVVFLNCGSKQSVAKGDLFEAYIIPTIKEHNSPHAETLATFPPYVVGRMQVVTVRKNNSTAVVTYSEKDMPVGQQVRYLPKP</sequence>
<protein>
    <recommendedName>
        <fullName evidence="5">Flagellar assembly protein T C-terminal domain-containing protein</fullName>
    </recommendedName>
</protein>
<evidence type="ECO:0000256" key="1">
    <source>
        <dbReference type="SAM" id="MobiDB-lite"/>
    </source>
</evidence>
<feature type="signal peptide" evidence="2">
    <location>
        <begin position="1"/>
        <end position="20"/>
    </location>
</feature>
<dbReference type="KEGG" id="nva:G3M78_02930"/>
<feature type="chain" id="PRO_5032267776" description="Flagellar assembly protein T C-terminal domain-containing protein" evidence="2">
    <location>
        <begin position="21"/>
        <end position="338"/>
    </location>
</feature>
<evidence type="ECO:0008006" key="5">
    <source>
        <dbReference type="Google" id="ProtNLM"/>
    </source>
</evidence>
<gene>
    <name evidence="3" type="ORF">G3M78_02930</name>
</gene>
<dbReference type="AlphaFoldDB" id="A0A7T0C0R0"/>
<evidence type="ECO:0000256" key="2">
    <source>
        <dbReference type="SAM" id="SignalP"/>
    </source>
</evidence>
<name>A0A7T0C0R0_9BACT</name>
<accession>A0A7T0C0R0</accession>